<dbReference type="Gene3D" id="3.40.50.2000">
    <property type="entry name" value="Glycogen Phosphorylase B"/>
    <property type="match status" value="2"/>
</dbReference>
<evidence type="ECO:0000259" key="2">
    <source>
        <dbReference type="Pfam" id="PF13439"/>
    </source>
</evidence>
<accession>A0A1F7VG14</accession>
<dbReference type="PANTHER" id="PTHR45947:SF3">
    <property type="entry name" value="SULFOQUINOVOSYL TRANSFERASE SQD2"/>
    <property type="match status" value="1"/>
</dbReference>
<proteinExistence type="predicted"/>
<dbReference type="Pfam" id="PF13439">
    <property type="entry name" value="Glyco_transf_4"/>
    <property type="match status" value="1"/>
</dbReference>
<sequence length="381" mass="42720">MSLKKDIVLACEIYPPDIGGPATYAYELREQLLLKGFTVTLLTFSDKLRAEGVQGEKIVAVSRKGNVLRRSIRYGWKLFDLANKGSTIYAMGPVASGLLSVIIGRLKRCKVIVRIPGGRAWETHCQRASVPERFEEFQRKSHKGWVRILEIIERYVVKNADHIVVPSNFLKNIVKDWGAHEDRLTVIPNAINTPISKQPHKEESLSILAIGRLVPWKGFSDLIQAFQTVMRSHPQATLTIVGDGPERAYLEKLARETNVAAHARFIGLVPRENLSRYWQDATVFALPSGYEGFPHLVLEAWAAGVPVVVSDIPGNTCIVRNGENGLVVPYQDSAALSNGLMALLLDAHLRERLRNNGRESLSQYRWERIIGEIITLLNFLQ</sequence>
<feature type="domain" description="Glycosyltransferase subfamily 4-like N-terminal" evidence="2">
    <location>
        <begin position="18"/>
        <end position="193"/>
    </location>
</feature>
<reference evidence="3 4" key="1">
    <citation type="journal article" date="2016" name="Nat. Commun.">
        <title>Thousands of microbial genomes shed light on interconnected biogeochemical processes in an aquifer system.</title>
        <authorList>
            <person name="Anantharaman K."/>
            <person name="Brown C.T."/>
            <person name="Hug L.A."/>
            <person name="Sharon I."/>
            <person name="Castelle C.J."/>
            <person name="Probst A.J."/>
            <person name="Thomas B.C."/>
            <person name="Singh A."/>
            <person name="Wilkins M.J."/>
            <person name="Karaoz U."/>
            <person name="Brodie E.L."/>
            <person name="Williams K.H."/>
            <person name="Hubbard S.S."/>
            <person name="Banfield J.F."/>
        </authorList>
    </citation>
    <scope>NUCLEOTIDE SEQUENCE [LARGE SCALE GENOMIC DNA]</scope>
</reference>
<feature type="domain" description="Glycosyl transferase family 1" evidence="1">
    <location>
        <begin position="197"/>
        <end position="359"/>
    </location>
</feature>
<organism evidence="3 4">
    <name type="scientific">Candidatus Uhrbacteria bacterium RIFCSPLOWO2_02_FULL_49_11</name>
    <dbReference type="NCBI Taxonomy" id="1802409"/>
    <lineage>
        <taxon>Bacteria</taxon>
        <taxon>Candidatus Uhriibacteriota</taxon>
    </lineage>
</organism>
<evidence type="ECO:0000313" key="3">
    <source>
        <dbReference type="EMBL" id="OGL88954.1"/>
    </source>
</evidence>
<dbReference type="Proteomes" id="UP000178264">
    <property type="component" value="Unassembled WGS sequence"/>
</dbReference>
<protein>
    <recommendedName>
        <fullName evidence="5">Glycosyltransferase subfamily 4-like N-terminal domain-containing protein</fullName>
    </recommendedName>
</protein>
<dbReference type="CDD" id="cd03801">
    <property type="entry name" value="GT4_PimA-like"/>
    <property type="match status" value="1"/>
</dbReference>
<gene>
    <name evidence="3" type="ORF">A3I42_00770</name>
</gene>
<comment type="caution">
    <text evidence="3">The sequence shown here is derived from an EMBL/GenBank/DDBJ whole genome shotgun (WGS) entry which is preliminary data.</text>
</comment>
<dbReference type="EMBL" id="MGER01000005">
    <property type="protein sequence ID" value="OGL88954.1"/>
    <property type="molecule type" value="Genomic_DNA"/>
</dbReference>
<dbReference type="GO" id="GO:0016757">
    <property type="term" value="F:glycosyltransferase activity"/>
    <property type="evidence" value="ECO:0007669"/>
    <property type="project" value="InterPro"/>
</dbReference>
<dbReference type="InterPro" id="IPR001296">
    <property type="entry name" value="Glyco_trans_1"/>
</dbReference>
<dbReference type="SUPFAM" id="SSF53756">
    <property type="entry name" value="UDP-Glycosyltransferase/glycogen phosphorylase"/>
    <property type="match status" value="1"/>
</dbReference>
<dbReference type="PANTHER" id="PTHR45947">
    <property type="entry name" value="SULFOQUINOVOSYL TRANSFERASE SQD2"/>
    <property type="match status" value="1"/>
</dbReference>
<dbReference type="Pfam" id="PF00534">
    <property type="entry name" value="Glycos_transf_1"/>
    <property type="match status" value="1"/>
</dbReference>
<name>A0A1F7VG14_9BACT</name>
<evidence type="ECO:0000313" key="4">
    <source>
        <dbReference type="Proteomes" id="UP000178264"/>
    </source>
</evidence>
<evidence type="ECO:0000259" key="1">
    <source>
        <dbReference type="Pfam" id="PF00534"/>
    </source>
</evidence>
<dbReference type="InterPro" id="IPR050194">
    <property type="entry name" value="Glycosyltransferase_grp1"/>
</dbReference>
<dbReference type="AlphaFoldDB" id="A0A1F7VG14"/>
<dbReference type="InterPro" id="IPR028098">
    <property type="entry name" value="Glyco_trans_4-like_N"/>
</dbReference>
<evidence type="ECO:0008006" key="5">
    <source>
        <dbReference type="Google" id="ProtNLM"/>
    </source>
</evidence>